<dbReference type="PANTHER" id="PTHR30408:SF12">
    <property type="entry name" value="TYPE I RESTRICTION ENZYME MJAVIII SPECIFICITY SUBUNIT"/>
    <property type="match status" value="1"/>
</dbReference>
<sequence length="388" mass="44606">MVEQTEHKELVPRLRFRGFTEPWRQRKLGDVCEYFKSGSFISASKIIRESLYPVFGGNGLRGYTDDFNHEGFYALIGRQGAQCGNITFSTGKAYFTEHAIAVKSFSDKETLFLGYLLLRLKLGRLSDQSAQPGLAVNKLRELTINLPIKSEQESIGLFLERLDDLIAAYEQEYELLQSKKNYYLQKVLSNYLSFESDPDRWQERKFNEIFQAVSVKGFPDLPVLSASQDLGMVYRDQLDTDIKFNKHSLAGYKRVSAGDFVISLRSFQGGFEYSTITGICSPAYTVFRFIKPNEHDPLFWKVVFKSPHFIELLKTVTFGIRDGKAISFSDVGTLRLQVPSFDEQKQIGVFFETLNNLLCAVQNKIELLQKKKKILSSEYVYLNNHIWR</sequence>
<proteinExistence type="inferred from homology"/>
<dbReference type="PANTHER" id="PTHR30408">
    <property type="entry name" value="TYPE-1 RESTRICTION ENZYME ECOKI SPECIFICITY PROTEIN"/>
    <property type="match status" value="1"/>
</dbReference>
<dbReference type="CDD" id="cd17266">
    <property type="entry name" value="RMtype1_S_Sau1132ORF3780P-TRD2-CR2_like"/>
    <property type="match status" value="1"/>
</dbReference>
<reference evidence="6 7" key="1">
    <citation type="submission" date="2014-03" db="EMBL/GenBank/DDBJ databases">
        <title>Genomics of Bifidobacteria.</title>
        <authorList>
            <person name="Ventura M."/>
            <person name="Milani C."/>
            <person name="Lugli G.A."/>
        </authorList>
    </citation>
    <scope>NUCLEOTIDE SEQUENCE [LARGE SCALE GENOMIC DNA]</scope>
    <source>
        <strain evidence="6 7">LMG 11591</strain>
    </source>
</reference>
<dbReference type="eggNOG" id="COG0732">
    <property type="taxonomic scope" value="Bacteria"/>
</dbReference>
<evidence type="ECO:0000256" key="2">
    <source>
        <dbReference type="ARBA" id="ARBA00022747"/>
    </source>
</evidence>
<dbReference type="SUPFAM" id="SSF116734">
    <property type="entry name" value="DNA methylase specificity domain"/>
    <property type="match status" value="2"/>
</dbReference>
<dbReference type="GO" id="GO:0009307">
    <property type="term" value="P:DNA restriction-modification system"/>
    <property type="evidence" value="ECO:0007669"/>
    <property type="project" value="UniProtKB-KW"/>
</dbReference>
<protein>
    <recommendedName>
        <fullName evidence="5">Type I restriction modification DNA specificity domain-containing protein</fullName>
    </recommendedName>
</protein>
<dbReference type="EMBL" id="JGZB01000002">
    <property type="protein sequence ID" value="KFI69367.1"/>
    <property type="molecule type" value="Genomic_DNA"/>
</dbReference>
<evidence type="ECO:0000313" key="7">
    <source>
        <dbReference type="Proteomes" id="UP000029052"/>
    </source>
</evidence>
<dbReference type="InterPro" id="IPR044946">
    <property type="entry name" value="Restrct_endonuc_typeI_TRD_sf"/>
</dbReference>
<dbReference type="AlphaFoldDB" id="A0A087BEB7"/>
<dbReference type="STRING" id="1692.BMAGN_1143"/>
<evidence type="ECO:0000256" key="4">
    <source>
        <dbReference type="SAM" id="Coils"/>
    </source>
</evidence>
<feature type="domain" description="Type I restriction modification DNA specificity" evidence="5">
    <location>
        <begin position="21"/>
        <end position="174"/>
    </location>
</feature>
<keyword evidence="7" id="KW-1185">Reference proteome</keyword>
<dbReference type="InterPro" id="IPR052021">
    <property type="entry name" value="Type-I_RS_S_subunit"/>
</dbReference>
<dbReference type="Proteomes" id="UP000029052">
    <property type="component" value="Unassembled WGS sequence"/>
</dbReference>
<keyword evidence="3" id="KW-0238">DNA-binding</keyword>
<feature type="coiled-coil region" evidence="4">
    <location>
        <begin position="159"/>
        <end position="186"/>
    </location>
</feature>
<dbReference type="InterPro" id="IPR000055">
    <property type="entry name" value="Restrct_endonuc_typeI_TRD"/>
</dbReference>
<dbReference type="Pfam" id="PF01420">
    <property type="entry name" value="Methylase_S"/>
    <property type="match status" value="1"/>
</dbReference>
<evidence type="ECO:0000259" key="5">
    <source>
        <dbReference type="Pfam" id="PF01420"/>
    </source>
</evidence>
<dbReference type="Gene3D" id="3.90.220.20">
    <property type="entry name" value="DNA methylase specificity domains"/>
    <property type="match status" value="2"/>
</dbReference>
<dbReference type="GO" id="GO:0003677">
    <property type="term" value="F:DNA binding"/>
    <property type="evidence" value="ECO:0007669"/>
    <property type="project" value="UniProtKB-KW"/>
</dbReference>
<evidence type="ECO:0000256" key="1">
    <source>
        <dbReference type="ARBA" id="ARBA00010923"/>
    </source>
</evidence>
<organism evidence="6 7">
    <name type="scientific">Bifidobacterium magnum</name>
    <dbReference type="NCBI Taxonomy" id="1692"/>
    <lineage>
        <taxon>Bacteria</taxon>
        <taxon>Bacillati</taxon>
        <taxon>Actinomycetota</taxon>
        <taxon>Actinomycetes</taxon>
        <taxon>Bifidobacteriales</taxon>
        <taxon>Bifidobacteriaceae</taxon>
        <taxon>Bifidobacterium</taxon>
    </lineage>
</organism>
<name>A0A087BEB7_9BIFI</name>
<comment type="similarity">
    <text evidence="1">Belongs to the type-I restriction system S methylase family.</text>
</comment>
<gene>
    <name evidence="6" type="ORF">BMAGN_1143</name>
</gene>
<keyword evidence="4" id="KW-0175">Coiled coil</keyword>
<comment type="caution">
    <text evidence="6">The sequence shown here is derived from an EMBL/GenBank/DDBJ whole genome shotgun (WGS) entry which is preliminary data.</text>
</comment>
<evidence type="ECO:0000313" key="6">
    <source>
        <dbReference type="EMBL" id="KFI69367.1"/>
    </source>
</evidence>
<keyword evidence="2" id="KW-0680">Restriction system</keyword>
<evidence type="ECO:0000256" key="3">
    <source>
        <dbReference type="ARBA" id="ARBA00023125"/>
    </source>
</evidence>
<accession>A0A087BEB7</accession>
<dbReference type="REBASE" id="384929">
    <property type="entry name" value="S1.Bma11591ORF1141P"/>
</dbReference>